<dbReference type="Pfam" id="PF13302">
    <property type="entry name" value="Acetyltransf_3"/>
    <property type="match status" value="1"/>
</dbReference>
<dbReference type="InterPro" id="IPR000182">
    <property type="entry name" value="GNAT_dom"/>
</dbReference>
<dbReference type="GeneID" id="56477693"/>
<dbReference type="HOGENOM" id="CLU_013985_3_1_4"/>
<dbReference type="InterPro" id="IPR016181">
    <property type="entry name" value="Acyl_CoA_acyltransferase"/>
</dbReference>
<evidence type="ECO:0000259" key="1">
    <source>
        <dbReference type="PROSITE" id="PS51186"/>
    </source>
</evidence>
<gene>
    <name evidence="2" type="ORF">BN112_4591</name>
</gene>
<dbReference type="OrthoDB" id="9801656at2"/>
<dbReference type="Proteomes" id="UP000007564">
    <property type="component" value="Chromosome"/>
</dbReference>
<protein>
    <submittedName>
        <fullName evidence="2">Probable GnaT-family acetyltransferase</fullName>
    </submittedName>
</protein>
<dbReference type="EMBL" id="HE965806">
    <property type="protein sequence ID" value="CCJ56505.1"/>
    <property type="molecule type" value="Genomic_DNA"/>
</dbReference>
<dbReference type="RefSeq" id="WP_003813908.1">
    <property type="nucleotide sequence ID" value="NC_019382.1"/>
</dbReference>
<feature type="domain" description="N-acetyltransferase" evidence="1">
    <location>
        <begin position="13"/>
        <end position="172"/>
    </location>
</feature>
<organism evidence="2 3">
    <name type="scientific">Bordetella bronchiseptica 253</name>
    <dbReference type="NCBI Taxonomy" id="568707"/>
    <lineage>
        <taxon>Bacteria</taxon>
        <taxon>Pseudomonadati</taxon>
        <taxon>Pseudomonadota</taxon>
        <taxon>Betaproteobacteria</taxon>
        <taxon>Burkholderiales</taxon>
        <taxon>Alcaligenaceae</taxon>
        <taxon>Bordetella</taxon>
    </lineage>
</organism>
<dbReference type="AlphaFoldDB" id="A0A0C6PEA6"/>
<evidence type="ECO:0000313" key="3">
    <source>
        <dbReference type="Proteomes" id="UP000007564"/>
    </source>
</evidence>
<dbReference type="KEGG" id="bbh:BN112_4591"/>
<reference evidence="2 3" key="1">
    <citation type="journal article" date="2012" name="BMC Genomics">
        <title>Comparative genomics of the classical Bordetella subspecies: the evolution and exchange of virulence-associated diversity amongst closely related pathogens.</title>
        <authorList>
            <person name="Park J."/>
            <person name="Zhang Y."/>
            <person name="Buboltz A.M."/>
            <person name="Zhang X."/>
            <person name="Schuster S.C."/>
            <person name="Ahuja U."/>
            <person name="Liu M."/>
            <person name="Miller J.F."/>
            <person name="Sebaihia M."/>
            <person name="Bentley S.D."/>
            <person name="Parkhill J."/>
            <person name="Harvill E.T."/>
        </authorList>
    </citation>
    <scope>NUCLEOTIDE SEQUENCE [LARGE SCALE GENOMIC DNA]</scope>
    <source>
        <strain evidence="2 3">253</strain>
    </source>
</reference>
<keyword evidence="2" id="KW-0808">Transferase</keyword>
<evidence type="ECO:0000313" key="2">
    <source>
        <dbReference type="EMBL" id="CCJ56505.1"/>
    </source>
</evidence>
<name>A0A0C6PEA6_BORBO</name>
<dbReference type="PANTHER" id="PTHR43792:SF16">
    <property type="entry name" value="N-ACETYLTRANSFERASE DOMAIN-CONTAINING PROTEIN"/>
    <property type="match status" value="1"/>
</dbReference>
<accession>A0A0C6PEA6</accession>
<dbReference type="GO" id="GO:0016747">
    <property type="term" value="F:acyltransferase activity, transferring groups other than amino-acyl groups"/>
    <property type="evidence" value="ECO:0007669"/>
    <property type="project" value="InterPro"/>
</dbReference>
<dbReference type="PANTHER" id="PTHR43792">
    <property type="entry name" value="GNAT FAMILY, PUTATIVE (AFU_ORTHOLOGUE AFUA_3G00765)-RELATED-RELATED"/>
    <property type="match status" value="1"/>
</dbReference>
<dbReference type="InterPro" id="IPR051531">
    <property type="entry name" value="N-acetyltransferase"/>
</dbReference>
<dbReference type="Gene3D" id="3.40.630.30">
    <property type="match status" value="1"/>
</dbReference>
<dbReference type="SUPFAM" id="SSF55729">
    <property type="entry name" value="Acyl-CoA N-acyltransferases (Nat)"/>
    <property type="match status" value="1"/>
</dbReference>
<proteinExistence type="predicted"/>
<dbReference type="PROSITE" id="PS51186">
    <property type="entry name" value="GNAT"/>
    <property type="match status" value="1"/>
</dbReference>
<sequence length="172" mass="19375">MTNMRQVLKTDRLVLEPQSMARFDQWFAMERQRDEAGHRDLTEDQAWLRLCARQGMWDAYACGFYYLLDPVSGEMRGEAGFQFRRRGLGPGFDNHPEAAWAVASAHQGRGLAAEAMQALLAHHDRSSGRQRVVALIARSNLPSLRLAERLGFRGYSDVAFDGAAHLLLERAG</sequence>